<sequence length="140" mass="16326">MAEKKFLDITGLRHLVRKIKDSMAQKQRVIKNKNFVGDLTPNEQVVLDNSQFSYPANNAWWINIRERLVYDDSKKAFEFIIITGANPATVNFSYYLEVKRDASPMQAHSAYLFRMYCYGTQYQGGKRYGKIAWVTREKIG</sequence>
<dbReference type="Proteomes" id="UP000219058">
    <property type="component" value="Unassembled WGS sequence"/>
</dbReference>
<gene>
    <name evidence="1" type="ORF">CLI71_06855</name>
</gene>
<comment type="caution">
    <text evidence="1">The sequence shown here is derived from an EMBL/GenBank/DDBJ whole genome shotgun (WGS) entry which is preliminary data.</text>
</comment>
<protein>
    <submittedName>
        <fullName evidence="1">Uncharacterized protein</fullName>
    </submittedName>
</protein>
<name>A0A2A6EF98_PREIN</name>
<evidence type="ECO:0000313" key="1">
    <source>
        <dbReference type="EMBL" id="PDP60139.1"/>
    </source>
</evidence>
<proteinExistence type="predicted"/>
<dbReference type="RefSeq" id="WP_097550211.1">
    <property type="nucleotide sequence ID" value="NZ_NSLY01000016.1"/>
</dbReference>
<evidence type="ECO:0000313" key="2">
    <source>
        <dbReference type="Proteomes" id="UP000219058"/>
    </source>
</evidence>
<dbReference type="EMBL" id="NSLY01000016">
    <property type="protein sequence ID" value="PDP60139.1"/>
    <property type="molecule type" value="Genomic_DNA"/>
</dbReference>
<dbReference type="AlphaFoldDB" id="A0A2A6EF98"/>
<organism evidence="1 2">
    <name type="scientific">Prevotella intermedia</name>
    <dbReference type="NCBI Taxonomy" id="28131"/>
    <lineage>
        <taxon>Bacteria</taxon>
        <taxon>Pseudomonadati</taxon>
        <taxon>Bacteroidota</taxon>
        <taxon>Bacteroidia</taxon>
        <taxon>Bacteroidales</taxon>
        <taxon>Prevotellaceae</taxon>
        <taxon>Prevotella</taxon>
    </lineage>
</organism>
<reference evidence="1 2" key="1">
    <citation type="submission" date="2017-09" db="EMBL/GenBank/DDBJ databases">
        <title>Phase variable restriction modification systems are present in the genome sequences of periodontal pathogens Prevotella intermedia, Tannerella forsythia and Porphyromonas gingivalis.</title>
        <authorList>
            <person name="Haigh R.D."/>
            <person name="Crawford L."/>
            <person name="Ralph J."/>
            <person name="Wanford J."/>
            <person name="Vartoukian S.R."/>
            <person name="Hijazib K."/>
            <person name="Wade W."/>
            <person name="Oggioni M.R."/>
        </authorList>
    </citation>
    <scope>NUCLEOTIDE SEQUENCE [LARGE SCALE GENOMIC DNA]</scope>
    <source>
        <strain evidence="1 2">WW2834</strain>
    </source>
</reference>
<accession>A0A2A6EF98</accession>